<keyword evidence="3" id="KW-1185">Reference proteome</keyword>
<comment type="caution">
    <text evidence="2">The sequence shown here is derived from an EMBL/GenBank/DDBJ whole genome shotgun (WGS) entry which is preliminary data.</text>
</comment>
<protein>
    <recommendedName>
        <fullName evidence="1">Aerobactin siderophore biosynthesis IucA/IucC-like C-terminal domain-containing protein</fullName>
    </recommendedName>
</protein>
<name>A0A2G1X9Z6_STRCJ</name>
<dbReference type="EMBL" id="NHZO01000168">
    <property type="protein sequence ID" value="PHQ48067.1"/>
    <property type="molecule type" value="Genomic_DNA"/>
</dbReference>
<accession>A0A2G1X9Z6</accession>
<dbReference type="Proteomes" id="UP000222531">
    <property type="component" value="Unassembled WGS sequence"/>
</dbReference>
<dbReference type="InterPro" id="IPR022770">
    <property type="entry name" value="IucA/IucC-like_C"/>
</dbReference>
<dbReference type="Gene3D" id="1.10.510.40">
    <property type="match status" value="1"/>
</dbReference>
<feature type="domain" description="Aerobactin siderophore biosynthesis IucA/IucC-like C-terminal" evidence="1">
    <location>
        <begin position="76"/>
        <end position="217"/>
    </location>
</feature>
<dbReference type="Pfam" id="PF06276">
    <property type="entry name" value="FhuF"/>
    <property type="match status" value="1"/>
</dbReference>
<dbReference type="AlphaFoldDB" id="A0A2G1X9Z6"/>
<reference evidence="2 3" key="1">
    <citation type="journal article" date="2017" name="Biochemistry">
        <title>Identification of the Biosynthetic Pathway for the Antibiotic Bicyclomycin.</title>
        <authorList>
            <person name="Patteson J."/>
            <person name="Cai W."/>
            <person name="Johnson R.A."/>
            <person name="Santa Maria K."/>
            <person name="Li B."/>
        </authorList>
    </citation>
    <scope>NUCLEOTIDE SEQUENCE [LARGE SCALE GENOMIC DNA]</scope>
    <source>
        <strain evidence="2 3">ATCC 21532</strain>
    </source>
</reference>
<dbReference type="OrthoDB" id="495728at2"/>
<gene>
    <name evidence="2" type="ORF">BLA24_31975</name>
</gene>
<dbReference type="GO" id="GO:0003824">
    <property type="term" value="F:catalytic activity"/>
    <property type="evidence" value="ECO:0007669"/>
    <property type="project" value="UniProtKB-ARBA"/>
</dbReference>
<sequence length="254" mass="27186">MGVGRRTKSCRAGWPCCPPAAGHRGGAARAGPCEVRQDLVEGVQSGDLRGEAACRSRRRAWSAPHTVRLLDWHTTLFSYGVALESHQQNTSIVLDGHGGLPRMRLLLKDNDGPRVHPARLAARIGGAAAAGLLGFADPRVLVTDDGPLADLFTTVPVHLCAAALAFELAERGRGPLDTWLGLVRDRLTEAVDRLPAEPAAVLRARVLKAPRLPIKAMVTAGTLFSKDRSGAVDINKYYVDGPNYLLPTDSGRRA</sequence>
<proteinExistence type="predicted"/>
<evidence type="ECO:0000313" key="2">
    <source>
        <dbReference type="EMBL" id="PHQ48067.1"/>
    </source>
</evidence>
<evidence type="ECO:0000313" key="3">
    <source>
        <dbReference type="Proteomes" id="UP000222531"/>
    </source>
</evidence>
<evidence type="ECO:0000259" key="1">
    <source>
        <dbReference type="Pfam" id="PF06276"/>
    </source>
</evidence>
<organism evidence="2 3">
    <name type="scientific">Streptomyces cinnamoneus</name>
    <name type="common">Streptoverticillium cinnamoneum</name>
    <dbReference type="NCBI Taxonomy" id="53446"/>
    <lineage>
        <taxon>Bacteria</taxon>
        <taxon>Bacillati</taxon>
        <taxon>Actinomycetota</taxon>
        <taxon>Actinomycetes</taxon>
        <taxon>Kitasatosporales</taxon>
        <taxon>Streptomycetaceae</taxon>
        <taxon>Streptomyces</taxon>
        <taxon>Streptomyces cinnamoneus group</taxon>
    </lineage>
</organism>